<protein>
    <submittedName>
        <fullName evidence="1">Uncharacterized protein</fullName>
    </submittedName>
</protein>
<organism evidence="1 2">
    <name type="scientific">Castanea mollissima</name>
    <name type="common">Chinese chestnut</name>
    <dbReference type="NCBI Taxonomy" id="60419"/>
    <lineage>
        <taxon>Eukaryota</taxon>
        <taxon>Viridiplantae</taxon>
        <taxon>Streptophyta</taxon>
        <taxon>Embryophyta</taxon>
        <taxon>Tracheophyta</taxon>
        <taxon>Spermatophyta</taxon>
        <taxon>Magnoliopsida</taxon>
        <taxon>eudicotyledons</taxon>
        <taxon>Gunneridae</taxon>
        <taxon>Pentapetalae</taxon>
        <taxon>rosids</taxon>
        <taxon>fabids</taxon>
        <taxon>Fagales</taxon>
        <taxon>Fagaceae</taxon>
        <taxon>Castanea</taxon>
    </lineage>
</organism>
<reference evidence="1" key="1">
    <citation type="submission" date="2020-03" db="EMBL/GenBank/DDBJ databases">
        <title>Castanea mollissima Vanexum genome sequencing.</title>
        <authorList>
            <person name="Staton M."/>
        </authorList>
    </citation>
    <scope>NUCLEOTIDE SEQUENCE</scope>
    <source>
        <tissue evidence="1">Leaf</tissue>
    </source>
</reference>
<sequence>MPLGCYPSDKEASPIHSCPELAIAFVQNLFYSRRKCRLSMLDPCSCIFLFLIRKRPRDGESNPGLQCAPSCSESGVKFGLVAVHTLQFLKSKALHSKNVDSPPKKEEEKKIKATLPKTNKLNFRHPILFVFMRTEDIANFHGKNTCI</sequence>
<gene>
    <name evidence="1" type="ORF">CMV_011271</name>
</gene>
<evidence type="ECO:0000313" key="1">
    <source>
        <dbReference type="EMBL" id="KAF3964434.1"/>
    </source>
</evidence>
<dbReference type="AlphaFoldDB" id="A0A8J4RB68"/>
<evidence type="ECO:0000313" key="2">
    <source>
        <dbReference type="Proteomes" id="UP000737018"/>
    </source>
</evidence>
<dbReference type="EMBL" id="JRKL02001365">
    <property type="protein sequence ID" value="KAF3964434.1"/>
    <property type="molecule type" value="Genomic_DNA"/>
</dbReference>
<name>A0A8J4RB68_9ROSI</name>
<proteinExistence type="predicted"/>
<keyword evidence="2" id="KW-1185">Reference proteome</keyword>
<accession>A0A8J4RB68</accession>
<dbReference type="Proteomes" id="UP000737018">
    <property type="component" value="Unassembled WGS sequence"/>
</dbReference>
<comment type="caution">
    <text evidence="1">The sequence shown here is derived from an EMBL/GenBank/DDBJ whole genome shotgun (WGS) entry which is preliminary data.</text>
</comment>